<dbReference type="Proteomes" id="UP001372338">
    <property type="component" value="Unassembled WGS sequence"/>
</dbReference>
<keyword evidence="3" id="KW-1185">Reference proteome</keyword>
<proteinExistence type="predicted"/>
<protein>
    <submittedName>
        <fullName evidence="2">Uncharacterized protein</fullName>
    </submittedName>
</protein>
<evidence type="ECO:0000313" key="2">
    <source>
        <dbReference type="EMBL" id="KAK7255760.1"/>
    </source>
</evidence>
<comment type="caution">
    <text evidence="2">The sequence shown here is derived from an EMBL/GenBank/DDBJ whole genome shotgun (WGS) entry which is preliminary data.</text>
</comment>
<feature type="region of interest" description="Disordered" evidence="1">
    <location>
        <begin position="1"/>
        <end position="24"/>
    </location>
</feature>
<dbReference type="EMBL" id="JAYWIO010000006">
    <property type="protein sequence ID" value="KAK7255760.1"/>
    <property type="molecule type" value="Genomic_DNA"/>
</dbReference>
<organism evidence="2 3">
    <name type="scientific">Crotalaria pallida</name>
    <name type="common">Smooth rattlebox</name>
    <name type="synonym">Crotalaria striata</name>
    <dbReference type="NCBI Taxonomy" id="3830"/>
    <lineage>
        <taxon>Eukaryota</taxon>
        <taxon>Viridiplantae</taxon>
        <taxon>Streptophyta</taxon>
        <taxon>Embryophyta</taxon>
        <taxon>Tracheophyta</taxon>
        <taxon>Spermatophyta</taxon>
        <taxon>Magnoliopsida</taxon>
        <taxon>eudicotyledons</taxon>
        <taxon>Gunneridae</taxon>
        <taxon>Pentapetalae</taxon>
        <taxon>rosids</taxon>
        <taxon>fabids</taxon>
        <taxon>Fabales</taxon>
        <taxon>Fabaceae</taxon>
        <taxon>Papilionoideae</taxon>
        <taxon>50 kb inversion clade</taxon>
        <taxon>genistoids sensu lato</taxon>
        <taxon>core genistoids</taxon>
        <taxon>Crotalarieae</taxon>
        <taxon>Crotalaria</taxon>
    </lineage>
</organism>
<evidence type="ECO:0000256" key="1">
    <source>
        <dbReference type="SAM" id="MobiDB-lite"/>
    </source>
</evidence>
<dbReference type="AlphaFoldDB" id="A0AAN9HX84"/>
<accession>A0AAN9HX84</accession>
<evidence type="ECO:0000313" key="3">
    <source>
        <dbReference type="Proteomes" id="UP001372338"/>
    </source>
</evidence>
<sequence>MSHSFSLPGPSRHRHSHPPSSRDSRLAAAVKLVHHRRLRAMPPSPSSPSSLVAGQVRRAADCSKSHVRTCAISRERTTCNGCVSHTMRACAVARHPGWCAVP</sequence>
<name>A0AAN9HX84_CROPI</name>
<gene>
    <name evidence="2" type="ORF">RIF29_29179</name>
</gene>
<reference evidence="2 3" key="1">
    <citation type="submission" date="2024-01" db="EMBL/GenBank/DDBJ databases">
        <title>The genomes of 5 underutilized Papilionoideae crops provide insights into root nodulation and disease resistanc.</title>
        <authorList>
            <person name="Yuan L."/>
        </authorList>
    </citation>
    <scope>NUCLEOTIDE SEQUENCE [LARGE SCALE GENOMIC DNA]</scope>
    <source>
        <strain evidence="2">ZHUSHIDOU_FW_LH</strain>
        <tissue evidence="2">Leaf</tissue>
    </source>
</reference>